<evidence type="ECO:0000256" key="4">
    <source>
        <dbReference type="ARBA" id="ARBA00022679"/>
    </source>
</evidence>
<dbReference type="AlphaFoldDB" id="A0A8R1DL70"/>
<evidence type="ECO:0000256" key="3">
    <source>
        <dbReference type="ARBA" id="ARBA00022676"/>
    </source>
</evidence>
<protein>
    <recommendedName>
        <fullName evidence="8">Glycosyltransferase family 92 protein</fullName>
        <ecNumber evidence="8">2.4.1.-</ecNumber>
    </recommendedName>
</protein>
<dbReference type="PANTHER" id="PTHR21461:SF8">
    <property type="entry name" value="DOLICHYL-PHOSPHATE-MANNOSE--PROTEIN MANNOSYLTRANSFERASE-RELATED"/>
    <property type="match status" value="1"/>
</dbReference>
<reference evidence="10" key="1">
    <citation type="submission" date="2010-08" db="EMBL/GenBank/DDBJ databases">
        <authorList>
            <consortium name="Caenorhabditis japonica Sequencing Consortium"/>
            <person name="Wilson R.K."/>
        </authorList>
    </citation>
    <scope>NUCLEOTIDE SEQUENCE [LARGE SCALE GENOMIC DNA]</scope>
    <source>
        <strain evidence="10">DF5081</strain>
    </source>
</reference>
<proteinExistence type="inferred from homology"/>
<evidence type="ECO:0000256" key="8">
    <source>
        <dbReference type="RuleBase" id="RU366017"/>
    </source>
</evidence>
<dbReference type="EC" id="2.4.1.-" evidence="8"/>
<sequence length="440" mass="50767">MAVASTLWVLTTNKDDKSDLFFKYRRYTVFCVLGRLVVHHLKPVIPEKSVENHESRGVISQSVLLGYSNADKLSYFSAYRWKNETTVILSSYGYLNRLVYCRLFDANRTEILSGQKSISVFPEFTVKCGKSSSSPREKPPVYVAVTINKKDIPETMQRISEQANLSEKKGTSEFTVCLAPLFGETPKNLMLMEFIEYYSLQGADNFLIYTHSVSNETAKLLDFYQKNVKIKIEIIPIGNTTKCANRHRCRHEMQLQDCVYRTQNYAKWVATVDLDERIMPVNEDTRIIDLLRNTKSPAIAELRFRCQWTLRYSEIPHGPPQIKHLPMMTWHNTSHVAPQNHTTKSIIRPSLVESMGVHGVLKMRKMGNSNFPAPKLKLVEPEEAVVRHYRLTQGWSFFLKEAESFGDFWHYEISHGLGKEIVERVDRVIEEFAGYFNASD</sequence>
<keyword evidence="3 8" id="KW-0328">Glycosyltransferase</keyword>
<evidence type="ECO:0000256" key="2">
    <source>
        <dbReference type="ARBA" id="ARBA00007647"/>
    </source>
</evidence>
<accession>A0A8R1DL70</accession>
<keyword evidence="5" id="KW-0812">Transmembrane</keyword>
<name>A0A8R1DL70_CAEJA</name>
<evidence type="ECO:0000256" key="6">
    <source>
        <dbReference type="ARBA" id="ARBA00022989"/>
    </source>
</evidence>
<keyword evidence="6" id="KW-1133">Transmembrane helix</keyword>
<keyword evidence="10" id="KW-1185">Reference proteome</keyword>
<dbReference type="Proteomes" id="UP000005237">
    <property type="component" value="Unassembled WGS sequence"/>
</dbReference>
<keyword evidence="4 8" id="KW-0808">Transferase</keyword>
<comment type="similarity">
    <text evidence="2 8">Belongs to the glycosyltransferase 92 family.</text>
</comment>
<evidence type="ECO:0000313" key="9">
    <source>
        <dbReference type="EnsemblMetazoa" id="CJA05826.1"/>
    </source>
</evidence>
<keyword evidence="7" id="KW-0472">Membrane</keyword>
<evidence type="ECO:0000256" key="1">
    <source>
        <dbReference type="ARBA" id="ARBA00004167"/>
    </source>
</evidence>
<reference evidence="9" key="2">
    <citation type="submission" date="2022-06" db="UniProtKB">
        <authorList>
            <consortium name="EnsemblMetazoa"/>
        </authorList>
    </citation>
    <scope>IDENTIFICATION</scope>
    <source>
        <strain evidence="9">DF5081</strain>
    </source>
</reference>
<organism evidence="9 10">
    <name type="scientific">Caenorhabditis japonica</name>
    <dbReference type="NCBI Taxonomy" id="281687"/>
    <lineage>
        <taxon>Eukaryota</taxon>
        <taxon>Metazoa</taxon>
        <taxon>Ecdysozoa</taxon>
        <taxon>Nematoda</taxon>
        <taxon>Chromadorea</taxon>
        <taxon>Rhabditida</taxon>
        <taxon>Rhabditina</taxon>
        <taxon>Rhabditomorpha</taxon>
        <taxon>Rhabditoidea</taxon>
        <taxon>Rhabditidae</taxon>
        <taxon>Peloderinae</taxon>
        <taxon>Caenorhabditis</taxon>
    </lineage>
</organism>
<evidence type="ECO:0000256" key="7">
    <source>
        <dbReference type="ARBA" id="ARBA00023136"/>
    </source>
</evidence>
<dbReference type="GO" id="GO:0005737">
    <property type="term" value="C:cytoplasm"/>
    <property type="evidence" value="ECO:0007669"/>
    <property type="project" value="TreeGrafter"/>
</dbReference>
<comment type="subcellular location">
    <subcellularLocation>
        <location evidence="1">Membrane</location>
        <topology evidence="1">Single-pass membrane protein</topology>
    </subcellularLocation>
</comment>
<evidence type="ECO:0000256" key="5">
    <source>
        <dbReference type="ARBA" id="ARBA00022692"/>
    </source>
</evidence>
<dbReference type="GO" id="GO:0016020">
    <property type="term" value="C:membrane"/>
    <property type="evidence" value="ECO:0007669"/>
    <property type="project" value="UniProtKB-SubCell"/>
</dbReference>
<dbReference type="GO" id="GO:0016757">
    <property type="term" value="F:glycosyltransferase activity"/>
    <property type="evidence" value="ECO:0007669"/>
    <property type="project" value="UniProtKB-UniRule"/>
</dbReference>
<dbReference type="InterPro" id="IPR008166">
    <property type="entry name" value="Glyco_transf_92"/>
</dbReference>
<evidence type="ECO:0000313" key="10">
    <source>
        <dbReference type="Proteomes" id="UP000005237"/>
    </source>
</evidence>
<dbReference type="EnsemblMetazoa" id="CJA05826.1">
    <property type="protein sequence ID" value="CJA05826.1"/>
    <property type="gene ID" value="WBGene00125030"/>
</dbReference>
<dbReference type="PANTHER" id="PTHR21461">
    <property type="entry name" value="GLYCOSYLTRANSFERASE FAMILY 92 PROTEIN"/>
    <property type="match status" value="1"/>
</dbReference>
<dbReference type="Pfam" id="PF01697">
    <property type="entry name" value="Glyco_transf_92"/>
    <property type="match status" value="1"/>
</dbReference>